<dbReference type="InterPro" id="IPR002048">
    <property type="entry name" value="EF_hand_dom"/>
</dbReference>
<dbReference type="InterPro" id="IPR011992">
    <property type="entry name" value="EF-hand-dom_pair"/>
</dbReference>
<feature type="non-terminal residue" evidence="2">
    <location>
        <position position="160"/>
    </location>
</feature>
<keyword evidence="3" id="KW-1185">Reference proteome</keyword>
<reference evidence="2 3" key="1">
    <citation type="submission" date="2024-11" db="EMBL/GenBank/DDBJ databases">
        <title>Adaptive evolution of stress response genes in parasites aligns with host niche diversity.</title>
        <authorList>
            <person name="Hahn C."/>
            <person name="Resl P."/>
        </authorList>
    </citation>
    <scope>NUCLEOTIDE SEQUENCE [LARGE SCALE GENOMIC DNA]</scope>
    <source>
        <strain evidence="2">EGGRZ-B1_66</strain>
        <tissue evidence="2">Body</tissue>
    </source>
</reference>
<proteinExistence type="predicted"/>
<evidence type="ECO:0000259" key="1">
    <source>
        <dbReference type="PROSITE" id="PS50222"/>
    </source>
</evidence>
<organism evidence="2 3">
    <name type="scientific">Cichlidogyrus casuarinus</name>
    <dbReference type="NCBI Taxonomy" id="1844966"/>
    <lineage>
        <taxon>Eukaryota</taxon>
        <taxon>Metazoa</taxon>
        <taxon>Spiralia</taxon>
        <taxon>Lophotrochozoa</taxon>
        <taxon>Platyhelminthes</taxon>
        <taxon>Monogenea</taxon>
        <taxon>Monopisthocotylea</taxon>
        <taxon>Dactylogyridea</taxon>
        <taxon>Ancyrocephalidae</taxon>
        <taxon>Cichlidogyrus</taxon>
    </lineage>
</organism>
<dbReference type="PROSITE" id="PS50222">
    <property type="entry name" value="EF_HAND_2"/>
    <property type="match status" value="1"/>
</dbReference>
<protein>
    <recommendedName>
        <fullName evidence="1">EF-hand domain-containing protein</fullName>
    </recommendedName>
</protein>
<sequence>MGISNALLVNGTLETLTIGLNPLTISGVVQLLVNIYKSRVTKLRLVEIEGMVIHDKILQMVEEINQSRPLKLIYSHCVKFKSRFVELNEKNAFDILGEYISAHMLRVVDFFRIMDRNNNGYLTREQLINGLQKLEVPVSQAQLRAISVYVDPTRKNKITY</sequence>
<dbReference type="EMBL" id="JBJKFK010005224">
    <property type="protein sequence ID" value="KAL3308448.1"/>
    <property type="molecule type" value="Genomic_DNA"/>
</dbReference>
<gene>
    <name evidence="2" type="ORF">Ciccas_013021</name>
</gene>
<evidence type="ECO:0000313" key="3">
    <source>
        <dbReference type="Proteomes" id="UP001626550"/>
    </source>
</evidence>
<dbReference type="AlphaFoldDB" id="A0ABD2PN48"/>
<accession>A0ABD2PN48</accession>
<dbReference type="Pfam" id="PF13499">
    <property type="entry name" value="EF-hand_7"/>
    <property type="match status" value="1"/>
</dbReference>
<dbReference type="Gene3D" id="1.10.238.10">
    <property type="entry name" value="EF-hand"/>
    <property type="match status" value="1"/>
</dbReference>
<dbReference type="Proteomes" id="UP001626550">
    <property type="component" value="Unassembled WGS sequence"/>
</dbReference>
<comment type="caution">
    <text evidence="2">The sequence shown here is derived from an EMBL/GenBank/DDBJ whole genome shotgun (WGS) entry which is preliminary data.</text>
</comment>
<name>A0ABD2PN48_9PLAT</name>
<dbReference type="SUPFAM" id="SSF47473">
    <property type="entry name" value="EF-hand"/>
    <property type="match status" value="1"/>
</dbReference>
<evidence type="ECO:0000313" key="2">
    <source>
        <dbReference type="EMBL" id="KAL3308448.1"/>
    </source>
</evidence>
<feature type="domain" description="EF-hand" evidence="1">
    <location>
        <begin position="102"/>
        <end position="137"/>
    </location>
</feature>